<proteinExistence type="inferred from homology"/>
<dbReference type="PANTHER" id="PTHR34218:SF4">
    <property type="entry name" value="ACYL-HOMOSERINE LACTONE ACYLASE QUIP"/>
    <property type="match status" value="1"/>
</dbReference>
<evidence type="ECO:0000256" key="1">
    <source>
        <dbReference type="ARBA" id="ARBA00006586"/>
    </source>
</evidence>
<protein>
    <submittedName>
        <fullName evidence="2">Penicillin acylase family protein</fullName>
    </submittedName>
</protein>
<dbReference type="PANTHER" id="PTHR34218">
    <property type="entry name" value="PEPTIDASE S45 PENICILLIN AMIDASE"/>
    <property type="match status" value="1"/>
</dbReference>
<evidence type="ECO:0000313" key="3">
    <source>
        <dbReference type="Proteomes" id="UP000308444"/>
    </source>
</evidence>
<dbReference type="InterPro" id="IPR023343">
    <property type="entry name" value="Penicillin_amidase_dom1"/>
</dbReference>
<dbReference type="InterPro" id="IPR002692">
    <property type="entry name" value="S45"/>
</dbReference>
<evidence type="ECO:0000313" key="2">
    <source>
        <dbReference type="EMBL" id="TKI85975.1"/>
    </source>
</evidence>
<gene>
    <name evidence="2" type="ORF">FC695_39570</name>
</gene>
<dbReference type="EMBL" id="SZOH01004382">
    <property type="protein sequence ID" value="TKI85975.1"/>
    <property type="molecule type" value="Genomic_DNA"/>
</dbReference>
<sequence>AKYALQSFADGVNAFIREAKKEKKLPVEFTILGYEPAEWSIVDTLTIGKYMAFDLGGHWHGQAFRYWALKNLPKEQANELFPAYPKDAPRLL</sequence>
<organism evidence="2 3">
    <name type="scientific">Bacillus cereus</name>
    <dbReference type="NCBI Taxonomy" id="1396"/>
    <lineage>
        <taxon>Bacteria</taxon>
        <taxon>Bacillati</taxon>
        <taxon>Bacillota</taxon>
        <taxon>Bacilli</taxon>
        <taxon>Bacillales</taxon>
        <taxon>Bacillaceae</taxon>
        <taxon>Bacillus</taxon>
        <taxon>Bacillus cereus group</taxon>
    </lineage>
</organism>
<dbReference type="GO" id="GO:0016811">
    <property type="term" value="F:hydrolase activity, acting on carbon-nitrogen (but not peptide) bonds, in linear amides"/>
    <property type="evidence" value="ECO:0007669"/>
    <property type="project" value="InterPro"/>
</dbReference>
<feature type="non-terminal residue" evidence="2">
    <location>
        <position position="1"/>
    </location>
</feature>
<dbReference type="Pfam" id="PF01804">
    <property type="entry name" value="Penicil_amidase"/>
    <property type="match status" value="1"/>
</dbReference>
<dbReference type="SUPFAM" id="SSF56235">
    <property type="entry name" value="N-terminal nucleophile aminohydrolases (Ntn hydrolases)"/>
    <property type="match status" value="1"/>
</dbReference>
<dbReference type="Proteomes" id="UP000308444">
    <property type="component" value="Unassembled WGS sequence"/>
</dbReference>
<accession>A0A9X9F1J0</accession>
<comment type="similarity">
    <text evidence="1">Belongs to the peptidase S45 family.</text>
</comment>
<dbReference type="Gene3D" id="1.10.439.10">
    <property type="entry name" value="Penicillin Amidohydrolase, domain 1"/>
    <property type="match status" value="1"/>
</dbReference>
<feature type="non-terminal residue" evidence="2">
    <location>
        <position position="92"/>
    </location>
</feature>
<comment type="caution">
    <text evidence="2">The sequence shown here is derived from an EMBL/GenBank/DDBJ whole genome shotgun (WGS) entry which is preliminary data.</text>
</comment>
<reference evidence="2 3" key="1">
    <citation type="journal article" date="2019" name="Environ. Microbiol.">
        <title>An active ?-lactamase is a part of an orchestrated cell wall stress resistance network of Bacillus subtilis and related rhizosphere species.</title>
        <authorList>
            <person name="Bucher T."/>
            <person name="Keren-Paz A."/>
            <person name="Hausser J."/>
            <person name="Olender T."/>
            <person name="Cytryn E."/>
            <person name="Kolodkin-Gal I."/>
        </authorList>
    </citation>
    <scope>NUCLEOTIDE SEQUENCE [LARGE SCALE GENOMIC DNA]</scope>
    <source>
        <strain evidence="2 3">I32</strain>
    </source>
</reference>
<dbReference type="GO" id="GO:0017000">
    <property type="term" value="P:antibiotic biosynthetic process"/>
    <property type="evidence" value="ECO:0007669"/>
    <property type="project" value="InterPro"/>
</dbReference>
<name>A0A9X9F1J0_BACCE</name>
<dbReference type="AlphaFoldDB" id="A0A9X9F1J0"/>
<dbReference type="InterPro" id="IPR029055">
    <property type="entry name" value="Ntn_hydrolases_N"/>
</dbReference>